<keyword evidence="4 7" id="KW-0274">FAD</keyword>
<dbReference type="GO" id="GO:0016614">
    <property type="term" value="F:oxidoreductase activity, acting on CH-OH group of donors"/>
    <property type="evidence" value="ECO:0007669"/>
    <property type="project" value="InterPro"/>
</dbReference>
<evidence type="ECO:0000256" key="5">
    <source>
        <dbReference type="ARBA" id="ARBA00023002"/>
    </source>
</evidence>
<evidence type="ECO:0000313" key="10">
    <source>
        <dbReference type="Proteomes" id="UP000431533"/>
    </source>
</evidence>
<evidence type="ECO:0000259" key="8">
    <source>
        <dbReference type="PROSITE" id="PS00624"/>
    </source>
</evidence>
<evidence type="ECO:0000256" key="1">
    <source>
        <dbReference type="ARBA" id="ARBA00001974"/>
    </source>
</evidence>
<dbReference type="EMBL" id="QGMH01000030">
    <property type="protein sequence ID" value="TVY28513.1"/>
    <property type="molecule type" value="Genomic_DNA"/>
</dbReference>
<feature type="binding site" evidence="7">
    <location>
        <begin position="542"/>
        <end position="543"/>
    </location>
    <ligand>
        <name>FAD</name>
        <dbReference type="ChEBI" id="CHEBI:57692"/>
    </ligand>
</feature>
<evidence type="ECO:0000256" key="4">
    <source>
        <dbReference type="ARBA" id="ARBA00022827"/>
    </source>
</evidence>
<dbReference type="AlphaFoldDB" id="A0A8H8R4R4"/>
<comment type="caution">
    <text evidence="9">The sequence shown here is derived from an EMBL/GenBank/DDBJ whole genome shotgun (WGS) entry which is preliminary data.</text>
</comment>
<dbReference type="GeneID" id="41983664"/>
<keyword evidence="5" id="KW-0560">Oxidoreductase</keyword>
<dbReference type="InterPro" id="IPR036188">
    <property type="entry name" value="FAD/NAD-bd_sf"/>
</dbReference>
<comment type="similarity">
    <text evidence="2">Belongs to the GMC oxidoreductase family.</text>
</comment>
<evidence type="ECO:0000256" key="7">
    <source>
        <dbReference type="PIRSR" id="PIRSR000137-2"/>
    </source>
</evidence>
<name>A0A8H8R4R4_9HELO</name>
<dbReference type="PROSITE" id="PS00624">
    <property type="entry name" value="GMC_OXRED_2"/>
    <property type="match status" value="1"/>
</dbReference>
<dbReference type="Gene3D" id="4.10.450.10">
    <property type="entry name" value="Glucose Oxidase, domain 2"/>
    <property type="match status" value="1"/>
</dbReference>
<dbReference type="OrthoDB" id="269227at2759"/>
<dbReference type="InterPro" id="IPR027424">
    <property type="entry name" value="Glucose_Oxidase_domain_2"/>
</dbReference>
<gene>
    <name evidence="9" type="primary">pdh1</name>
    <name evidence="9" type="ORF">LHYA1_G003466</name>
</gene>
<feature type="active site" description="Proton donor" evidence="6">
    <location>
        <position position="503"/>
    </location>
</feature>
<dbReference type="SUPFAM" id="SSF54373">
    <property type="entry name" value="FAD-linked reductases, C-terminal domain"/>
    <property type="match status" value="1"/>
</dbReference>
<dbReference type="PANTHER" id="PTHR11552">
    <property type="entry name" value="GLUCOSE-METHANOL-CHOLINE GMC OXIDOREDUCTASE"/>
    <property type="match status" value="1"/>
</dbReference>
<feature type="active site" description="Proton acceptor" evidence="6">
    <location>
        <position position="541"/>
    </location>
</feature>
<feature type="binding site" evidence="7">
    <location>
        <position position="239"/>
    </location>
    <ligand>
        <name>FAD</name>
        <dbReference type="ChEBI" id="CHEBI:57692"/>
    </ligand>
</feature>
<dbReference type="Gene3D" id="3.30.560.10">
    <property type="entry name" value="Glucose Oxidase, domain 3"/>
    <property type="match status" value="1"/>
</dbReference>
<dbReference type="InterPro" id="IPR000172">
    <property type="entry name" value="GMC_OxRdtase_N"/>
</dbReference>
<dbReference type="InterPro" id="IPR007867">
    <property type="entry name" value="GMC_OxRtase_C"/>
</dbReference>
<comment type="cofactor">
    <cofactor evidence="1 7">
        <name>FAD</name>
        <dbReference type="ChEBI" id="CHEBI:57692"/>
    </cofactor>
</comment>
<dbReference type="SUPFAM" id="SSF51905">
    <property type="entry name" value="FAD/NAD(P)-binding domain"/>
    <property type="match status" value="1"/>
</dbReference>
<evidence type="ECO:0000256" key="6">
    <source>
        <dbReference type="PIRSR" id="PIRSR000137-1"/>
    </source>
</evidence>
<feature type="domain" description="Glucose-methanol-choline oxidoreductase N-terminal" evidence="8">
    <location>
        <begin position="276"/>
        <end position="290"/>
    </location>
</feature>
<dbReference type="InterPro" id="IPR012132">
    <property type="entry name" value="GMC_OxRdtase"/>
</dbReference>
<keyword evidence="10" id="KW-1185">Reference proteome</keyword>
<evidence type="ECO:0000313" key="9">
    <source>
        <dbReference type="EMBL" id="TVY28513.1"/>
    </source>
</evidence>
<dbReference type="GO" id="GO:0050660">
    <property type="term" value="F:flavin adenine dinucleotide binding"/>
    <property type="evidence" value="ECO:0007669"/>
    <property type="project" value="InterPro"/>
</dbReference>
<evidence type="ECO:0000256" key="2">
    <source>
        <dbReference type="ARBA" id="ARBA00010790"/>
    </source>
</evidence>
<dbReference type="PANTHER" id="PTHR11552:SF123">
    <property type="entry name" value="GMC OXIDOREDUCTASE (AFU_ORTHOLOGUE AFUA_2G01770)-RELATED"/>
    <property type="match status" value="1"/>
</dbReference>
<dbReference type="Proteomes" id="UP000431533">
    <property type="component" value="Unassembled WGS sequence"/>
</dbReference>
<keyword evidence="3" id="KW-0285">Flavoprotein</keyword>
<dbReference type="Pfam" id="PF05199">
    <property type="entry name" value="GMC_oxred_C"/>
    <property type="match status" value="1"/>
</dbReference>
<reference evidence="9 10" key="1">
    <citation type="submission" date="2018-05" db="EMBL/GenBank/DDBJ databases">
        <title>Genome sequencing and assembly of the regulated plant pathogen Lachnellula willkommii and related sister species for the development of diagnostic species identification markers.</title>
        <authorList>
            <person name="Giroux E."/>
            <person name="Bilodeau G."/>
        </authorList>
    </citation>
    <scope>NUCLEOTIDE SEQUENCE [LARGE SCALE GENOMIC DNA]</scope>
    <source>
        <strain evidence="9 10">CBS 185.66</strain>
    </source>
</reference>
<proteinExistence type="inferred from homology"/>
<dbReference type="Gene3D" id="3.50.50.60">
    <property type="entry name" value="FAD/NAD(P)-binding domain"/>
    <property type="match status" value="1"/>
</dbReference>
<accession>A0A8H8R4R4</accession>
<dbReference type="Pfam" id="PF00732">
    <property type="entry name" value="GMC_oxred_N"/>
    <property type="match status" value="1"/>
</dbReference>
<dbReference type="PIRSF" id="PIRSF000137">
    <property type="entry name" value="Alcohol_oxidase"/>
    <property type="match status" value="1"/>
</dbReference>
<evidence type="ECO:0000256" key="3">
    <source>
        <dbReference type="ARBA" id="ARBA00022630"/>
    </source>
</evidence>
<dbReference type="RefSeq" id="XP_031007301.1">
    <property type="nucleotide sequence ID" value="XM_031148436.1"/>
</dbReference>
<protein>
    <submittedName>
        <fullName evidence="9">Pyranose dehydrogenase</fullName>
    </submittedName>
</protein>
<feature type="binding site" evidence="7">
    <location>
        <position position="531"/>
    </location>
    <ligand>
        <name>FAD</name>
        <dbReference type="ChEBI" id="CHEBI:57692"/>
    </ligand>
</feature>
<sequence length="563" mass="61028">MSATEADYIIVGGGLTGCTLARDQMLLITQMLVRPSAVLLLQGLTWIGRIQVFLMPQQITEFISTMLGKLLGVGVLVTNLVLCPSTLTCYVANPEEYLILVSTLLILVVNYAGWSRGNAADYDAWGAIVDDSRWSYAGLLPFFKKSEKYFDKKADPEQHGFEGPIHIISTSASDPDRQYGLREPLLKAWTNIGVKYNPDPVGSTEGISEYLENWRDGQRQPAQKAYGIEGITVITNKRVNRIIFSKDEEERPKASGVQLSDGRFIKAHKEVILSAGTFGTPQVLMLSGIGSASALSALGIQVVHDAPEVGQNLFDHFAHFQLWKVRHPEEGLAMGNPIWNKPAYFKGMPCDWVVNERVPSNFLERVEESTQDSDSSLLKAGGCHIESSVIYAPAGIPGLPMNGTFISSSIMLLLPTSRGAVTLASTSPSDLPLITSNYYSTKADVACLIYGTRRMLQVMLETSPAKEYIEGEVAPPGQAELSPDSLDEEIEQRIRAVGMSHKHAAGTVAMGKVVGSDLKVLGVGGLRVVDGSVLPVPIGGHPQATLYALAEQAADIILDEARV</sequence>
<organism evidence="9 10">
    <name type="scientific">Lachnellula hyalina</name>
    <dbReference type="NCBI Taxonomy" id="1316788"/>
    <lineage>
        <taxon>Eukaryota</taxon>
        <taxon>Fungi</taxon>
        <taxon>Dikarya</taxon>
        <taxon>Ascomycota</taxon>
        <taxon>Pezizomycotina</taxon>
        <taxon>Leotiomycetes</taxon>
        <taxon>Helotiales</taxon>
        <taxon>Lachnaceae</taxon>
        <taxon>Lachnellula</taxon>
    </lineage>
</organism>